<evidence type="ECO:0000313" key="3">
    <source>
        <dbReference type="Proteomes" id="UP000054248"/>
    </source>
</evidence>
<dbReference type="AlphaFoldDB" id="A0A0C3PZY9"/>
<keyword evidence="3" id="KW-1185">Reference proteome</keyword>
<reference evidence="3" key="2">
    <citation type="submission" date="2015-01" db="EMBL/GenBank/DDBJ databases">
        <title>Evolutionary Origins and Diversification of the Mycorrhizal Mutualists.</title>
        <authorList>
            <consortium name="DOE Joint Genome Institute"/>
            <consortium name="Mycorrhizal Genomics Consortium"/>
            <person name="Kohler A."/>
            <person name="Kuo A."/>
            <person name="Nagy L.G."/>
            <person name="Floudas D."/>
            <person name="Copeland A."/>
            <person name="Barry K.W."/>
            <person name="Cichocki N."/>
            <person name="Veneault-Fourrey C."/>
            <person name="LaButti K."/>
            <person name="Lindquist E.A."/>
            <person name="Lipzen A."/>
            <person name="Lundell T."/>
            <person name="Morin E."/>
            <person name="Murat C."/>
            <person name="Riley R."/>
            <person name="Ohm R."/>
            <person name="Sun H."/>
            <person name="Tunlid A."/>
            <person name="Henrissat B."/>
            <person name="Grigoriev I.V."/>
            <person name="Hibbett D.S."/>
            <person name="Martin F."/>
        </authorList>
    </citation>
    <scope>NUCLEOTIDE SEQUENCE [LARGE SCALE GENOMIC DNA]</scope>
    <source>
        <strain evidence="3">MUT 4182</strain>
    </source>
</reference>
<sequence>KGASGKGRKKKAEEDDEEDFSGELDQLNDPGSWSDISNENVENSVENSVASRIRDHRRPSSSLPKTQYLPGELEDGEGLHAYHSDSDDSTKDPDWTNPVDHCAKQQSHTSFTTGRAPSLITPALKPSRQSGGPDFEGDDINHYQDQVWPFDPTDGSPISLEWGVDSLFHPDILNVTVEQESGFNDHWSAFTNHGASAQQIGAHQRSLPLSQAGRARTSVQLPAGIDLAMCLSHIWHVFQVPDVTKPPSKALLMSNTTLDGINPEHHVRMVVADVLNIECALPSVKFIESTLATTPNAFNAILRHLENILSAYTDHIISSSEIIQYGDLNLLPMLRLATIVNSSGFIRDQGKFGHYCSTVQDMTDRLLESWAAISLVRYFGEVLGRSVDIWWRKTSNHSRLGDLWLRFDVMWKRGINSLVGSLRAGRTDLFKLTLFSPSSSEPLERFVESILSQAAWWTPTDKTLPVLPSIRGKLSIHDSETFSLLLSVDWAKATFIDRAVAMLLLMAGAVQISSGRVRDTQNSDLLHSDRLLDVVCKISSKIDDCNLEDGPLAPTTIDRSSFIAEVAEWVTVWQREEKGAPGTGLFQELQAVSLDKPTPHPNSPPAKTFQDASGATVIHWPTPLRHDAKQEQPSAEIPLVLPALEPNAGVSDSSSNAKPSSSGVAMHLDQENAGSNEKKRALSPEPSGVHIDRVLRASDEAKGLEVRLQESPLIPDATGVEQGDPSPKKKRKTSGKVQDTESVHSLPQRALRSRLAPSAPQDKAPTVPEQQDQLTTSKDPEIVQGG</sequence>
<feature type="region of interest" description="Disordered" evidence="1">
    <location>
        <begin position="706"/>
        <end position="786"/>
    </location>
</feature>
<feature type="region of interest" description="Disordered" evidence="1">
    <location>
        <begin position="645"/>
        <end position="692"/>
    </location>
</feature>
<feature type="compositionally biased region" description="Basic residues" evidence="1">
    <location>
        <begin position="1"/>
        <end position="10"/>
    </location>
</feature>
<feature type="compositionally biased region" description="Polar residues" evidence="1">
    <location>
        <begin position="768"/>
        <end position="777"/>
    </location>
</feature>
<feature type="compositionally biased region" description="Low complexity" evidence="1">
    <location>
        <begin position="37"/>
        <end position="49"/>
    </location>
</feature>
<accession>A0A0C3PZY9</accession>
<feature type="non-terminal residue" evidence="2">
    <location>
        <position position="1"/>
    </location>
</feature>
<evidence type="ECO:0000256" key="1">
    <source>
        <dbReference type="SAM" id="MobiDB-lite"/>
    </source>
</evidence>
<feature type="region of interest" description="Disordered" evidence="1">
    <location>
        <begin position="1"/>
        <end position="139"/>
    </location>
</feature>
<reference evidence="2 3" key="1">
    <citation type="submission" date="2014-04" db="EMBL/GenBank/DDBJ databases">
        <authorList>
            <consortium name="DOE Joint Genome Institute"/>
            <person name="Kuo A."/>
            <person name="Girlanda M."/>
            <person name="Perotto S."/>
            <person name="Kohler A."/>
            <person name="Nagy L.G."/>
            <person name="Floudas D."/>
            <person name="Copeland A."/>
            <person name="Barry K.W."/>
            <person name="Cichocki N."/>
            <person name="Veneault-Fourrey C."/>
            <person name="LaButti K."/>
            <person name="Lindquist E.A."/>
            <person name="Lipzen A."/>
            <person name="Lundell T."/>
            <person name="Morin E."/>
            <person name="Murat C."/>
            <person name="Sun H."/>
            <person name="Tunlid A."/>
            <person name="Henrissat B."/>
            <person name="Grigoriev I.V."/>
            <person name="Hibbett D.S."/>
            <person name="Martin F."/>
            <person name="Nordberg H.P."/>
            <person name="Cantor M.N."/>
            <person name="Hua S.X."/>
        </authorList>
    </citation>
    <scope>NUCLEOTIDE SEQUENCE [LARGE SCALE GENOMIC DNA]</scope>
    <source>
        <strain evidence="2 3">MUT 4182</strain>
    </source>
</reference>
<feature type="compositionally biased region" description="Basic and acidic residues" evidence="1">
    <location>
        <begin position="77"/>
        <end position="94"/>
    </location>
</feature>
<feature type="non-terminal residue" evidence="2">
    <location>
        <position position="786"/>
    </location>
</feature>
<gene>
    <name evidence="2" type="ORF">M407DRAFT_210632</name>
</gene>
<dbReference type="HOGENOM" id="CLU_357022_0_0_1"/>
<name>A0A0C3PZY9_9AGAM</name>
<evidence type="ECO:0000313" key="2">
    <source>
        <dbReference type="EMBL" id="KIO15561.1"/>
    </source>
</evidence>
<dbReference type="EMBL" id="KN823960">
    <property type="protein sequence ID" value="KIO15561.1"/>
    <property type="molecule type" value="Genomic_DNA"/>
</dbReference>
<feature type="compositionally biased region" description="Low complexity" evidence="1">
    <location>
        <begin position="651"/>
        <end position="662"/>
    </location>
</feature>
<dbReference type="Proteomes" id="UP000054248">
    <property type="component" value="Unassembled WGS sequence"/>
</dbReference>
<dbReference type="OrthoDB" id="3267575at2759"/>
<protein>
    <submittedName>
        <fullName evidence="2">Uncharacterized protein</fullName>
    </submittedName>
</protein>
<organism evidence="2 3">
    <name type="scientific">Tulasnella calospora MUT 4182</name>
    <dbReference type="NCBI Taxonomy" id="1051891"/>
    <lineage>
        <taxon>Eukaryota</taxon>
        <taxon>Fungi</taxon>
        <taxon>Dikarya</taxon>
        <taxon>Basidiomycota</taxon>
        <taxon>Agaricomycotina</taxon>
        <taxon>Agaricomycetes</taxon>
        <taxon>Cantharellales</taxon>
        <taxon>Tulasnellaceae</taxon>
        <taxon>Tulasnella</taxon>
    </lineage>
</organism>
<feature type="compositionally biased region" description="Polar residues" evidence="1">
    <location>
        <begin position="104"/>
        <end position="115"/>
    </location>
</feature>
<proteinExistence type="predicted"/>